<dbReference type="Pfam" id="PF24621">
    <property type="entry name" value="DHQS_C"/>
    <property type="match status" value="1"/>
</dbReference>
<dbReference type="PANTHER" id="PTHR43622:SF7">
    <property type="entry name" value="3-DEHYDROQUINATE SYNTHASE, CHLOROPLASTIC"/>
    <property type="match status" value="1"/>
</dbReference>
<dbReference type="InterPro" id="IPR056179">
    <property type="entry name" value="DHQS_C"/>
</dbReference>
<evidence type="ECO:0000313" key="8">
    <source>
        <dbReference type="EMBL" id="MFD2095180.1"/>
    </source>
</evidence>
<dbReference type="GO" id="GO:0003856">
    <property type="term" value="F:3-dehydroquinate synthase activity"/>
    <property type="evidence" value="ECO:0007669"/>
    <property type="project" value="UniProtKB-EC"/>
</dbReference>
<evidence type="ECO:0000259" key="6">
    <source>
        <dbReference type="Pfam" id="PF01761"/>
    </source>
</evidence>
<accession>A0ABW4XIU4</accession>
<keyword evidence="5 8" id="KW-0456">Lyase</keyword>
<evidence type="ECO:0000313" key="9">
    <source>
        <dbReference type="Proteomes" id="UP001597380"/>
    </source>
</evidence>
<dbReference type="SUPFAM" id="SSF56796">
    <property type="entry name" value="Dehydroquinate synthase-like"/>
    <property type="match status" value="1"/>
</dbReference>
<proteinExistence type="predicted"/>
<name>A0ABW4XIU4_9GAMM</name>
<dbReference type="NCBIfam" id="NF004852">
    <property type="entry name" value="PRK06203.1"/>
    <property type="match status" value="1"/>
</dbReference>
<keyword evidence="4" id="KW-0057">Aromatic amino acid biosynthesis</keyword>
<reference evidence="9" key="1">
    <citation type="journal article" date="2019" name="Int. J. Syst. Evol. Microbiol.">
        <title>The Global Catalogue of Microorganisms (GCM) 10K type strain sequencing project: providing services to taxonomists for standard genome sequencing and annotation.</title>
        <authorList>
            <consortium name="The Broad Institute Genomics Platform"/>
            <consortium name="The Broad Institute Genome Sequencing Center for Infectious Disease"/>
            <person name="Wu L."/>
            <person name="Ma J."/>
        </authorList>
    </citation>
    <scope>NUCLEOTIDE SEQUENCE [LARGE SCALE GENOMIC DNA]</scope>
    <source>
        <strain evidence="9">CGMCC 1.10992</strain>
    </source>
</reference>
<keyword evidence="2" id="KW-0028">Amino-acid biosynthesis</keyword>
<dbReference type="CDD" id="cd08198">
    <property type="entry name" value="DHQS-like"/>
    <property type="match status" value="1"/>
</dbReference>
<keyword evidence="9" id="KW-1185">Reference proteome</keyword>
<gene>
    <name evidence="8" type="ORF">ACFSJ3_04225</name>
</gene>
<comment type="caution">
    <text evidence="8">The sequence shown here is derived from an EMBL/GenBank/DDBJ whole genome shotgun (WGS) entry which is preliminary data.</text>
</comment>
<evidence type="ECO:0000256" key="1">
    <source>
        <dbReference type="ARBA" id="ARBA00001911"/>
    </source>
</evidence>
<feature type="domain" description="3-dehydroquinate synthase C-terminal" evidence="7">
    <location>
        <begin position="215"/>
        <end position="351"/>
    </location>
</feature>
<evidence type="ECO:0000256" key="2">
    <source>
        <dbReference type="ARBA" id="ARBA00022605"/>
    </source>
</evidence>
<evidence type="ECO:0000256" key="4">
    <source>
        <dbReference type="ARBA" id="ARBA00023141"/>
    </source>
</evidence>
<dbReference type="InterPro" id="IPR050071">
    <property type="entry name" value="Dehydroquinate_synthase"/>
</dbReference>
<feature type="domain" description="3-dehydroquinate synthase N-terminal" evidence="6">
    <location>
        <begin position="101"/>
        <end position="212"/>
    </location>
</feature>
<evidence type="ECO:0000259" key="7">
    <source>
        <dbReference type="Pfam" id="PF24621"/>
    </source>
</evidence>
<dbReference type="Proteomes" id="UP001597380">
    <property type="component" value="Unassembled WGS sequence"/>
</dbReference>
<organism evidence="8 9">
    <name type="scientific">Corallincola platygyrae</name>
    <dbReference type="NCBI Taxonomy" id="1193278"/>
    <lineage>
        <taxon>Bacteria</taxon>
        <taxon>Pseudomonadati</taxon>
        <taxon>Pseudomonadota</taxon>
        <taxon>Gammaproteobacteria</taxon>
        <taxon>Alteromonadales</taxon>
        <taxon>Psychromonadaceae</taxon>
        <taxon>Corallincola</taxon>
    </lineage>
</organism>
<evidence type="ECO:0000256" key="3">
    <source>
        <dbReference type="ARBA" id="ARBA00023027"/>
    </source>
</evidence>
<dbReference type="Gene3D" id="1.20.1090.10">
    <property type="entry name" value="Dehydroquinate synthase-like - alpha domain"/>
    <property type="match status" value="1"/>
</dbReference>
<dbReference type="EMBL" id="JBHUHT010000008">
    <property type="protein sequence ID" value="MFD2095180.1"/>
    <property type="molecule type" value="Genomic_DNA"/>
</dbReference>
<protein>
    <submittedName>
        <fullName evidence="8">3-dehydroquinate synthase</fullName>
        <ecNumber evidence="8">4.2.3.4</ecNumber>
    </submittedName>
</protein>
<comment type="cofactor">
    <cofactor evidence="1">
        <name>NAD(+)</name>
        <dbReference type="ChEBI" id="CHEBI:57540"/>
    </cofactor>
</comment>
<dbReference type="PANTHER" id="PTHR43622">
    <property type="entry name" value="3-DEHYDROQUINATE SYNTHASE"/>
    <property type="match status" value="1"/>
</dbReference>
<sequence>MPYQPITPLHFEAHTQTVQASFQVRFDYPVCFTRDALNPRNPLLANLVKANLVKTEHCQPHAPKLLPVIDSEVMHHHPQLTQQLVTYGKRHQLEMQPFEVVRGGEICKQEPDAMLQALYRRIADEQIDRHSYILVIGGGAVLDAVGYAAATAHRGVRLIRMPTTTLAQNDAGVGVKNAVNHQQRKNYLGTFAPPFAVINDFDYLTTLSDRDKRAGIAEALKVAILKDAEFFDFLYQQREPLASFETHAMQHMIKRCAELHLAHITGNGDPFEMGSARPLDFGHWSAHKLEALSGHRLRHGEAVAIGIALDSLYAWQTNRIDRALCCRILTCIETLGFALHCPELGEMQMTDALDEFREHLGGRLCITLPTGLAQAEEVSEIDADLMQTCAQWLTQEQLPHRQQPKDATYD</sequence>
<dbReference type="Gene3D" id="3.40.50.1970">
    <property type="match status" value="1"/>
</dbReference>
<dbReference type="Pfam" id="PF01761">
    <property type="entry name" value="DHQ_synthase"/>
    <property type="match status" value="1"/>
</dbReference>
<dbReference type="InterPro" id="IPR030960">
    <property type="entry name" value="DHQS/DOIS_N"/>
</dbReference>
<dbReference type="RefSeq" id="WP_345338341.1">
    <property type="nucleotide sequence ID" value="NZ_BAABLI010000005.1"/>
</dbReference>
<dbReference type="EC" id="4.2.3.4" evidence="8"/>
<keyword evidence="3" id="KW-0520">NAD</keyword>
<evidence type="ECO:0000256" key="5">
    <source>
        <dbReference type="ARBA" id="ARBA00023239"/>
    </source>
</evidence>